<dbReference type="AlphaFoldDB" id="A0A2M6WMR9"/>
<comment type="caution">
    <text evidence="1">The sequence shown here is derived from an EMBL/GenBank/DDBJ whole genome shotgun (WGS) entry which is preliminary data.</text>
</comment>
<evidence type="ECO:0000313" key="1">
    <source>
        <dbReference type="EMBL" id="PIT94073.1"/>
    </source>
</evidence>
<sequence>MEDAKNNNTHITLFKGKKIRKTIYNKEWWFVISDVVAVLTDSTQPNGYIKDMRRRDPELAKGWGQIATPLSVPTDEGMQKINCANTEGIF</sequence>
<gene>
    <name evidence="1" type="ORF">COU00_00940</name>
</gene>
<dbReference type="Proteomes" id="UP000229335">
    <property type="component" value="Unassembled WGS sequence"/>
</dbReference>
<organism evidence="1 2">
    <name type="scientific">Candidatus Falkowbacteria bacterium CG10_big_fil_rev_8_21_14_0_10_43_11</name>
    <dbReference type="NCBI Taxonomy" id="1974568"/>
    <lineage>
        <taxon>Bacteria</taxon>
        <taxon>Candidatus Falkowiibacteriota</taxon>
    </lineage>
</organism>
<evidence type="ECO:0008006" key="3">
    <source>
        <dbReference type="Google" id="ProtNLM"/>
    </source>
</evidence>
<dbReference type="EMBL" id="PFAS01000011">
    <property type="protein sequence ID" value="PIT94073.1"/>
    <property type="molecule type" value="Genomic_DNA"/>
</dbReference>
<reference evidence="2" key="1">
    <citation type="submission" date="2017-09" db="EMBL/GenBank/DDBJ databases">
        <title>Depth-based differentiation of microbial function through sediment-hosted aquifers and enrichment of novel symbionts in the deep terrestrial subsurface.</title>
        <authorList>
            <person name="Probst A.J."/>
            <person name="Ladd B."/>
            <person name="Jarett J.K."/>
            <person name="Geller-Mcgrath D.E."/>
            <person name="Sieber C.M.K."/>
            <person name="Emerson J.B."/>
            <person name="Anantharaman K."/>
            <person name="Thomas B.C."/>
            <person name="Malmstrom R."/>
            <person name="Stieglmeier M."/>
            <person name="Klingl A."/>
            <person name="Woyke T."/>
            <person name="Ryan C.M."/>
            <person name="Banfield J.F."/>
        </authorList>
    </citation>
    <scope>NUCLEOTIDE SEQUENCE [LARGE SCALE GENOMIC DNA]</scope>
</reference>
<protein>
    <recommendedName>
        <fullName evidence="3">Phage antirepressor protein</fullName>
    </recommendedName>
</protein>
<accession>A0A2M6WMR9</accession>
<proteinExistence type="predicted"/>
<evidence type="ECO:0000313" key="2">
    <source>
        <dbReference type="Proteomes" id="UP000229335"/>
    </source>
</evidence>
<name>A0A2M6WMR9_9BACT</name>